<evidence type="ECO:0000313" key="1">
    <source>
        <dbReference type="EMBL" id="AVH61826.1"/>
    </source>
</evidence>
<protein>
    <submittedName>
        <fullName evidence="1">Uncharacterized protein</fullName>
    </submittedName>
</protein>
<name>A0ABN5IFM7_9ACTN</name>
<dbReference type="RefSeq" id="WP_099505624.1">
    <property type="nucleotide sequence ID" value="NZ_CP026654.1"/>
</dbReference>
<gene>
    <name evidence="1" type="ORF">C4B68_40665</name>
</gene>
<keyword evidence="2" id="KW-1185">Reference proteome</keyword>
<proteinExistence type="predicted"/>
<accession>A0ABN5IFM7</accession>
<evidence type="ECO:0000313" key="2">
    <source>
        <dbReference type="Proteomes" id="UP000238413"/>
    </source>
</evidence>
<keyword evidence="1" id="KW-0614">Plasmid</keyword>
<dbReference type="EMBL" id="CP026654">
    <property type="protein sequence ID" value="AVH61826.1"/>
    <property type="molecule type" value="Genomic_DNA"/>
</dbReference>
<dbReference type="Proteomes" id="UP000238413">
    <property type="component" value="Plasmid unnamed2"/>
</dbReference>
<geneLocation type="plasmid" evidence="1 2">
    <name>unnamed2</name>
</geneLocation>
<reference evidence="1 2" key="1">
    <citation type="submission" date="2018-02" db="EMBL/GenBank/DDBJ databases">
        <title>Complete genome sequence of Streptomyces dengpaensis, the producer of angucyclines.</title>
        <authorList>
            <person name="Yumei L."/>
        </authorList>
    </citation>
    <scope>NUCLEOTIDE SEQUENCE [LARGE SCALE GENOMIC DNA]</scope>
    <source>
        <strain evidence="1 2">XZHG99</strain>
        <plasmid evidence="1 2">unnamed2</plasmid>
    </source>
</reference>
<organism evidence="1 2">
    <name type="scientific">Streptomyces dengpaensis</name>
    <dbReference type="NCBI Taxonomy" id="2049881"/>
    <lineage>
        <taxon>Bacteria</taxon>
        <taxon>Bacillati</taxon>
        <taxon>Actinomycetota</taxon>
        <taxon>Actinomycetes</taxon>
        <taxon>Kitasatosporales</taxon>
        <taxon>Streptomycetaceae</taxon>
        <taxon>Streptomyces</taxon>
    </lineage>
</organism>
<sequence>MKRLSVPRFRRCGHAPGALTPEDQAAVDAFRTMLAALRDAEPWTPGRCEDIAVRVGPFVERAHTRPGDDHGPDLIAIALQHPGGLYTPYGDRYRKLGWLRCETDKILGMWNPAYAPLTHAAAGLDLPDDVGMPAANYAVHVEARRPDNTGYVVLRLGPYNQTWLADHDADRLNTELAGKAATVIPGFSVVAKGALFDVSDHESYDDPYAADPAVLLAAAIAREVSV</sequence>